<reference evidence="3 4" key="1">
    <citation type="submission" date="2015-11" db="EMBL/GenBank/DDBJ databases">
        <title>Exploring the genomic traits of fungus-feeding bacterial genus Collimonas.</title>
        <authorList>
            <person name="Song C."/>
            <person name="Schmidt R."/>
            <person name="de Jager V."/>
            <person name="Krzyzanowska D."/>
            <person name="Jongedijk E."/>
            <person name="Cankar K."/>
            <person name="Beekwilder J."/>
            <person name="van Veen A."/>
            <person name="de Boer W."/>
            <person name="van Veen J.A."/>
            <person name="Garbeva P."/>
        </authorList>
    </citation>
    <scope>NUCLEOTIDE SEQUENCE [LARGE SCALE GENOMIC DNA]</scope>
    <source>
        <strain evidence="3 4">Ter6</strain>
    </source>
</reference>
<organism evidence="3">
    <name type="scientific">Collimonas fungivorans</name>
    <dbReference type="NCBI Taxonomy" id="158899"/>
    <lineage>
        <taxon>Bacteria</taxon>
        <taxon>Pseudomonadati</taxon>
        <taxon>Pseudomonadota</taxon>
        <taxon>Betaproteobacteria</taxon>
        <taxon>Burkholderiales</taxon>
        <taxon>Oxalobacteraceae</taxon>
        <taxon>Collimonas</taxon>
    </lineage>
</organism>
<dbReference type="GO" id="GO:0016740">
    <property type="term" value="F:transferase activity"/>
    <property type="evidence" value="ECO:0007669"/>
    <property type="project" value="UniProtKB-KW"/>
</dbReference>
<evidence type="ECO:0000256" key="1">
    <source>
        <dbReference type="SAM" id="MobiDB-lite"/>
    </source>
</evidence>
<feature type="compositionally biased region" description="Basic residues" evidence="1">
    <location>
        <begin position="139"/>
        <end position="149"/>
    </location>
</feature>
<keyword evidence="2" id="KW-1133">Transmembrane helix</keyword>
<proteinExistence type="predicted"/>
<dbReference type="Proteomes" id="UP000072421">
    <property type="component" value="Chromosome"/>
</dbReference>
<evidence type="ECO:0000256" key="2">
    <source>
        <dbReference type="SAM" id="Phobius"/>
    </source>
</evidence>
<gene>
    <name evidence="3" type="primary">mdoH</name>
    <name evidence="3" type="ORF">CFter6_1792</name>
</gene>
<feature type="transmembrane region" description="Helical" evidence="2">
    <location>
        <begin position="217"/>
        <end position="241"/>
    </location>
</feature>
<evidence type="ECO:0000313" key="3">
    <source>
        <dbReference type="EMBL" id="AMO94490.1"/>
    </source>
</evidence>
<dbReference type="PATRIC" id="fig|158899.10.peg.1798"/>
<keyword evidence="2" id="KW-0472">Membrane</keyword>
<accession>A0A127P9J4</accession>
<feature type="region of interest" description="Disordered" evidence="1">
    <location>
        <begin position="135"/>
        <end position="173"/>
    </location>
</feature>
<evidence type="ECO:0000313" key="4">
    <source>
        <dbReference type="Proteomes" id="UP000072421"/>
    </source>
</evidence>
<sequence length="267" mass="29108">MDLPDNCDRYLDRLPLSAERRANLSKQLAAAGDAPMATLHQALAGAAGAGAATDLANPAYASVAARLQLAFTQAPITGQAEPAGPHQMADISTDDSGRARIAIAPPLQRTPIVAHPWGTLNPLVRWIETANKQFDLRPRAKQRRHKKPARSTELPQPEPLPVAEVDSHDQHKSKSRGNLRRIVLLLLMLAQTAMATYFMSAVLPYHGDKPLELVTLGLFALLFCWVSAGFWTAMAGFLVLMRGTDRYVISREEAARGRSRPAPGRRS</sequence>
<dbReference type="EMBL" id="CP013232">
    <property type="protein sequence ID" value="AMO94490.1"/>
    <property type="molecule type" value="Genomic_DNA"/>
</dbReference>
<protein>
    <submittedName>
        <fullName evidence="3">Glucans biosynthesis glucosyltransferase H domain protein</fullName>
    </submittedName>
</protein>
<feature type="transmembrane region" description="Helical" evidence="2">
    <location>
        <begin position="182"/>
        <end position="205"/>
    </location>
</feature>
<name>A0A127P9J4_9BURK</name>
<keyword evidence="2" id="KW-0812">Transmembrane</keyword>
<dbReference type="AlphaFoldDB" id="A0A127P9J4"/>
<keyword evidence="3" id="KW-0808">Transferase</keyword>